<keyword evidence="2" id="KW-0012">Acyltransferase</keyword>
<comment type="caution">
    <text evidence="5">The sequence shown here is derived from an EMBL/GenBank/DDBJ whole genome shotgun (WGS) entry which is preliminary data.</text>
</comment>
<keyword evidence="1" id="KW-0808">Transferase</keyword>
<gene>
    <name evidence="5" type="ORF">HANVADRAFT_2103</name>
</gene>
<dbReference type="OrthoDB" id="3907302at2759"/>
<dbReference type="Pfam" id="PF04389">
    <property type="entry name" value="Peptidase_M28"/>
    <property type="match status" value="1"/>
</dbReference>
<dbReference type="PANTHER" id="PTHR12283:SF6">
    <property type="entry name" value="GLUTAMINYL-PEPTIDE CYCLOTRANSFERASE-RELATED"/>
    <property type="match status" value="1"/>
</dbReference>
<evidence type="ECO:0000256" key="1">
    <source>
        <dbReference type="ARBA" id="ARBA00022679"/>
    </source>
</evidence>
<evidence type="ECO:0000256" key="2">
    <source>
        <dbReference type="ARBA" id="ARBA00023315"/>
    </source>
</evidence>
<dbReference type="GO" id="GO:0008270">
    <property type="term" value="F:zinc ion binding"/>
    <property type="evidence" value="ECO:0007669"/>
    <property type="project" value="TreeGrafter"/>
</dbReference>
<organism evidence="5 6">
    <name type="scientific">Hanseniaspora valbyensis NRRL Y-1626</name>
    <dbReference type="NCBI Taxonomy" id="766949"/>
    <lineage>
        <taxon>Eukaryota</taxon>
        <taxon>Fungi</taxon>
        <taxon>Dikarya</taxon>
        <taxon>Ascomycota</taxon>
        <taxon>Saccharomycotina</taxon>
        <taxon>Saccharomycetes</taxon>
        <taxon>Saccharomycodales</taxon>
        <taxon>Saccharomycodaceae</taxon>
        <taxon>Hanseniaspora</taxon>
    </lineage>
</organism>
<reference evidence="6" key="1">
    <citation type="journal article" date="2016" name="Proc. Natl. Acad. Sci. U.S.A.">
        <title>Comparative genomics of biotechnologically important yeasts.</title>
        <authorList>
            <person name="Riley R."/>
            <person name="Haridas S."/>
            <person name="Wolfe K.H."/>
            <person name="Lopes M.R."/>
            <person name="Hittinger C.T."/>
            <person name="Goeker M."/>
            <person name="Salamov A.A."/>
            <person name="Wisecaver J.H."/>
            <person name="Long T.M."/>
            <person name="Calvey C.H."/>
            <person name="Aerts A.L."/>
            <person name="Barry K.W."/>
            <person name="Choi C."/>
            <person name="Clum A."/>
            <person name="Coughlan A.Y."/>
            <person name="Deshpande S."/>
            <person name="Douglass A.P."/>
            <person name="Hanson S.J."/>
            <person name="Klenk H.-P."/>
            <person name="LaButti K.M."/>
            <person name="Lapidus A."/>
            <person name="Lindquist E.A."/>
            <person name="Lipzen A.M."/>
            <person name="Meier-Kolthoff J.P."/>
            <person name="Ohm R.A."/>
            <person name="Otillar R.P."/>
            <person name="Pangilinan J.L."/>
            <person name="Peng Y."/>
            <person name="Rokas A."/>
            <person name="Rosa C.A."/>
            <person name="Scheuner C."/>
            <person name="Sibirny A.A."/>
            <person name="Slot J.C."/>
            <person name="Stielow J.B."/>
            <person name="Sun H."/>
            <person name="Kurtzman C.P."/>
            <person name="Blackwell M."/>
            <person name="Grigoriev I.V."/>
            <person name="Jeffries T.W."/>
        </authorList>
    </citation>
    <scope>NUCLEOTIDE SEQUENCE [LARGE SCALE GENOMIC DNA]</scope>
    <source>
        <strain evidence="6">NRRL Y-1626</strain>
    </source>
</reference>
<dbReference type="PANTHER" id="PTHR12283">
    <property type="entry name" value="GLUTAMINYL-PEPTIDE CYCLOTRANSFERASE"/>
    <property type="match status" value="1"/>
</dbReference>
<keyword evidence="3" id="KW-0862">Zinc</keyword>
<keyword evidence="3" id="KW-0645">Protease</keyword>
<dbReference type="GO" id="GO:0006508">
    <property type="term" value="P:proteolysis"/>
    <property type="evidence" value="ECO:0007669"/>
    <property type="project" value="UniProtKB-KW"/>
</dbReference>
<dbReference type="Proteomes" id="UP000092321">
    <property type="component" value="Unassembled WGS sequence"/>
</dbReference>
<dbReference type="GO" id="GO:0008233">
    <property type="term" value="F:peptidase activity"/>
    <property type="evidence" value="ECO:0007669"/>
    <property type="project" value="UniProtKB-KW"/>
</dbReference>
<dbReference type="GO" id="GO:0016603">
    <property type="term" value="F:glutaminyl-peptide cyclotransferase activity"/>
    <property type="evidence" value="ECO:0007669"/>
    <property type="project" value="TreeGrafter"/>
</dbReference>
<dbReference type="AlphaFoldDB" id="A0A1B7TE54"/>
<name>A0A1B7TE54_9ASCO</name>
<evidence type="ECO:0000256" key="3">
    <source>
        <dbReference type="RuleBase" id="RU361240"/>
    </source>
</evidence>
<dbReference type="EMBL" id="LXPE01000011">
    <property type="protein sequence ID" value="OBA26997.1"/>
    <property type="molecule type" value="Genomic_DNA"/>
</dbReference>
<evidence type="ECO:0000259" key="4">
    <source>
        <dbReference type="Pfam" id="PF04389"/>
    </source>
</evidence>
<keyword evidence="3" id="KW-0479">Metal-binding</keyword>
<evidence type="ECO:0000313" key="6">
    <source>
        <dbReference type="Proteomes" id="UP000092321"/>
    </source>
</evidence>
<evidence type="ECO:0000313" key="5">
    <source>
        <dbReference type="EMBL" id="OBA26997.1"/>
    </source>
</evidence>
<feature type="chain" id="PRO_5008447698" description="Peptide hydrolase" evidence="3">
    <location>
        <begin position="19"/>
        <end position="331"/>
    </location>
</feature>
<feature type="domain" description="Peptidase M28" evidence="4">
    <location>
        <begin position="117"/>
        <end position="319"/>
    </location>
</feature>
<dbReference type="EC" id="3.4.-.-" evidence="3"/>
<dbReference type="InterPro" id="IPR007484">
    <property type="entry name" value="Peptidase_M28"/>
</dbReference>
<sequence length="331" mass="38172">MLCFNVFFFNLYIVVINASSLLNIDDFLNLNPNSTTSLLTLFNMTRCVETENSKLTLNIITDFYKNMPIKWRVQKHTFYDSGYEFNNLIVTLPHYNEYDYEDTVFQFPKCNAIGLANDLILAVHYDTIANIPSFVGAIDSAASIAILLFISLQISEDSNELRRKNLKIIFFDGEEAFGKWSESDSLYGSRELAKIYNENGLINKIDLLVLLDLLGGVQSRDSKSHTIFNYFPETTDYYKQLLSIENDIYQSTQISLLDPQMSNVNIMISDDHVPFRKLGVKCVHLIPLPFPAFWHTIDDDFEHLDINIIKHISSVLLKFSKKFVAFKKIYI</sequence>
<dbReference type="InterPro" id="IPR040234">
    <property type="entry name" value="QC/QCL"/>
</dbReference>
<keyword evidence="3" id="KW-0732">Signal</keyword>
<keyword evidence="6" id="KW-1185">Reference proteome</keyword>
<comment type="similarity">
    <text evidence="3">Belongs to the peptidase M28 family.</text>
</comment>
<dbReference type="SUPFAM" id="SSF53187">
    <property type="entry name" value="Zn-dependent exopeptidases"/>
    <property type="match status" value="1"/>
</dbReference>
<proteinExistence type="inferred from homology"/>
<protein>
    <recommendedName>
        <fullName evidence="3">Peptide hydrolase</fullName>
        <ecNumber evidence="3">3.4.-.-</ecNumber>
    </recommendedName>
</protein>
<accession>A0A1B7TE54</accession>
<dbReference type="Gene3D" id="3.40.630.10">
    <property type="entry name" value="Zn peptidases"/>
    <property type="match status" value="1"/>
</dbReference>
<feature type="signal peptide" evidence="3">
    <location>
        <begin position="1"/>
        <end position="18"/>
    </location>
</feature>
<keyword evidence="3" id="KW-0378">Hydrolase</keyword>